<sequence length="139" mass="16344">MCNAHLLRDLKAGYKRTEQTWNQDMIAFLLLAKQQRECQDDPLNSMVVTWMDDTHLAILKKGYKQNTTLVNHNAEKLLNRLSKHQDSVLLFVENMDVPFDNNLAKRDLRMAKVKQKVSVHSEVKQMHRIPPWHEAFLVH</sequence>
<keyword evidence="3" id="KW-1185">Reference proteome</keyword>
<evidence type="ECO:0000313" key="3">
    <source>
        <dbReference type="Proteomes" id="UP000679749"/>
    </source>
</evidence>
<evidence type="ECO:0000259" key="1">
    <source>
        <dbReference type="Pfam" id="PF03050"/>
    </source>
</evidence>
<organism evidence="2 3">
    <name type="scientific">Neobacillus rhizophilus</name>
    <dbReference type="NCBI Taxonomy" id="2833579"/>
    <lineage>
        <taxon>Bacteria</taxon>
        <taxon>Bacillati</taxon>
        <taxon>Bacillota</taxon>
        <taxon>Bacilli</taxon>
        <taxon>Bacillales</taxon>
        <taxon>Bacillaceae</taxon>
        <taxon>Neobacillus</taxon>
    </lineage>
</organism>
<accession>A0A942U7V0</accession>
<dbReference type="PANTHER" id="PTHR33678:SF2">
    <property type="match status" value="1"/>
</dbReference>
<proteinExistence type="predicted"/>
<evidence type="ECO:0000313" key="2">
    <source>
        <dbReference type="EMBL" id="MBS4214142.1"/>
    </source>
</evidence>
<gene>
    <name evidence="2" type="ORF">KHA99_16950</name>
</gene>
<feature type="domain" description="Transposase IS66 central" evidence="1">
    <location>
        <begin position="1"/>
        <end position="121"/>
    </location>
</feature>
<dbReference type="RefSeq" id="WP_213118635.1">
    <property type="nucleotide sequence ID" value="NZ_JAGYPF010000003.1"/>
</dbReference>
<protein>
    <submittedName>
        <fullName evidence="2">Transposase</fullName>
    </submittedName>
</protein>
<dbReference type="EMBL" id="JAGYPF010000003">
    <property type="protein sequence ID" value="MBS4214142.1"/>
    <property type="molecule type" value="Genomic_DNA"/>
</dbReference>
<dbReference type="PANTHER" id="PTHR33678">
    <property type="entry name" value="BLL1576 PROTEIN"/>
    <property type="match status" value="1"/>
</dbReference>
<dbReference type="InterPro" id="IPR004291">
    <property type="entry name" value="Transposase_IS66_central"/>
</dbReference>
<dbReference type="InterPro" id="IPR052344">
    <property type="entry name" value="Transposase-related"/>
</dbReference>
<dbReference type="AlphaFoldDB" id="A0A942U7V0"/>
<dbReference type="Proteomes" id="UP000679749">
    <property type="component" value="Unassembled WGS sequence"/>
</dbReference>
<comment type="caution">
    <text evidence="2">The sequence shown here is derived from an EMBL/GenBank/DDBJ whole genome shotgun (WGS) entry which is preliminary data.</text>
</comment>
<dbReference type="Pfam" id="PF03050">
    <property type="entry name" value="DDE_Tnp_IS66"/>
    <property type="match status" value="1"/>
</dbReference>
<reference evidence="2" key="1">
    <citation type="submission" date="2021-05" db="EMBL/GenBank/DDBJ databases">
        <title>Novel Bacillus species.</title>
        <authorList>
            <person name="Liu G."/>
        </authorList>
    </citation>
    <scope>NUCLEOTIDE SEQUENCE</scope>
    <source>
        <strain evidence="2">FJAT-49825</strain>
    </source>
</reference>
<name>A0A942U7V0_9BACI</name>